<dbReference type="AlphaFoldDB" id="A0A5P9XTV7"/>
<reference evidence="1 2" key="1">
    <citation type="submission" date="2019-10" db="EMBL/GenBank/DDBJ databases">
        <authorList>
            <person name="Wang R."/>
        </authorList>
    </citation>
    <scope>NUCLEOTIDE SEQUENCE [LARGE SCALE GENOMIC DNA]</scope>
    <source>
        <strain evidence="1 2">ATCC 19377</strain>
    </source>
</reference>
<dbReference type="KEGG" id="atx:GCD22_02845"/>
<proteinExistence type="predicted"/>
<dbReference type="RefSeq" id="WP_153940823.1">
    <property type="nucleotide sequence ID" value="NZ_CP045571.1"/>
</dbReference>
<accession>A0A5P9XTV7</accession>
<name>A0A5P9XTV7_ACITH</name>
<evidence type="ECO:0000313" key="2">
    <source>
        <dbReference type="Proteomes" id="UP000363590"/>
    </source>
</evidence>
<sequence>MRVNDPFAQLKLIGRNPVGRNTFGVVRCSGDVKSRPLDMAQKSENADWFQQVISKARFFCNSLFLLAEMVPA</sequence>
<protein>
    <submittedName>
        <fullName evidence="1">Uncharacterized protein</fullName>
    </submittedName>
</protein>
<dbReference type="Proteomes" id="UP000363590">
    <property type="component" value="Chromosome"/>
</dbReference>
<gene>
    <name evidence="1" type="ORF">GCD22_02845</name>
</gene>
<dbReference type="GeneID" id="60697081"/>
<dbReference type="EMBL" id="CP045571">
    <property type="protein sequence ID" value="QFX96984.1"/>
    <property type="molecule type" value="Genomic_DNA"/>
</dbReference>
<organism evidence="1 2">
    <name type="scientific">Acidithiobacillus thiooxidans ATCC 19377</name>
    <dbReference type="NCBI Taxonomy" id="637390"/>
    <lineage>
        <taxon>Bacteria</taxon>
        <taxon>Pseudomonadati</taxon>
        <taxon>Pseudomonadota</taxon>
        <taxon>Acidithiobacillia</taxon>
        <taxon>Acidithiobacillales</taxon>
        <taxon>Acidithiobacillaceae</taxon>
        <taxon>Acidithiobacillus</taxon>
    </lineage>
</organism>
<evidence type="ECO:0000313" key="1">
    <source>
        <dbReference type="EMBL" id="QFX96984.1"/>
    </source>
</evidence>